<accession>A0A9D1LKP0</accession>
<evidence type="ECO:0000256" key="3">
    <source>
        <dbReference type="ARBA" id="ARBA00022960"/>
    </source>
</evidence>
<comment type="subcellular location">
    <subcellularLocation>
        <location evidence="1">Membrane</location>
        <topology evidence="1">Multi-pass membrane protein</topology>
    </subcellularLocation>
</comment>
<feature type="transmembrane region" description="Helical" evidence="6">
    <location>
        <begin position="287"/>
        <end position="315"/>
    </location>
</feature>
<dbReference type="GO" id="GO:0008360">
    <property type="term" value="P:regulation of cell shape"/>
    <property type="evidence" value="ECO:0007669"/>
    <property type="project" value="UniProtKB-KW"/>
</dbReference>
<organism evidence="7 8">
    <name type="scientific">Candidatus Egerieicola faecale</name>
    <dbReference type="NCBI Taxonomy" id="2840774"/>
    <lineage>
        <taxon>Bacteria</taxon>
        <taxon>Bacillati</taxon>
        <taxon>Bacillota</taxon>
        <taxon>Clostridia</taxon>
        <taxon>Eubacteriales</taxon>
        <taxon>Oscillospiraceae</taxon>
        <taxon>Oscillospiraceae incertae sedis</taxon>
        <taxon>Candidatus Egerieicola</taxon>
    </lineage>
</organism>
<evidence type="ECO:0000256" key="2">
    <source>
        <dbReference type="ARBA" id="ARBA00022692"/>
    </source>
</evidence>
<keyword evidence="4 6" id="KW-1133">Transmembrane helix</keyword>
<dbReference type="AlphaFoldDB" id="A0A9D1LKP0"/>
<feature type="transmembrane region" description="Helical" evidence="6">
    <location>
        <begin position="101"/>
        <end position="119"/>
    </location>
</feature>
<dbReference type="Pfam" id="PF01098">
    <property type="entry name" value="FTSW_RODA_SPOVE"/>
    <property type="match status" value="1"/>
</dbReference>
<name>A0A9D1LKP0_9FIRM</name>
<evidence type="ECO:0000313" key="7">
    <source>
        <dbReference type="EMBL" id="HIU42147.1"/>
    </source>
</evidence>
<evidence type="ECO:0000256" key="1">
    <source>
        <dbReference type="ARBA" id="ARBA00004141"/>
    </source>
</evidence>
<evidence type="ECO:0000256" key="4">
    <source>
        <dbReference type="ARBA" id="ARBA00022989"/>
    </source>
</evidence>
<comment type="caution">
    <text evidence="7">The sequence shown here is derived from an EMBL/GenBank/DDBJ whole genome shotgun (WGS) entry which is preliminary data.</text>
</comment>
<feature type="transmembrane region" description="Helical" evidence="6">
    <location>
        <begin position="210"/>
        <end position="229"/>
    </location>
</feature>
<reference evidence="7" key="2">
    <citation type="journal article" date="2021" name="PeerJ">
        <title>Extensive microbial diversity within the chicken gut microbiome revealed by metagenomics and culture.</title>
        <authorList>
            <person name="Gilroy R."/>
            <person name="Ravi A."/>
            <person name="Getino M."/>
            <person name="Pursley I."/>
            <person name="Horton D.L."/>
            <person name="Alikhan N.F."/>
            <person name="Baker D."/>
            <person name="Gharbi K."/>
            <person name="Hall N."/>
            <person name="Watson M."/>
            <person name="Adriaenssens E.M."/>
            <person name="Foster-Nyarko E."/>
            <person name="Jarju S."/>
            <person name="Secka A."/>
            <person name="Antonio M."/>
            <person name="Oren A."/>
            <person name="Chaudhuri R.R."/>
            <person name="La Ragione R."/>
            <person name="Hildebrand F."/>
            <person name="Pallen M.J."/>
        </authorList>
    </citation>
    <scope>NUCLEOTIDE SEQUENCE</scope>
    <source>
        <strain evidence="7">4509</strain>
    </source>
</reference>
<dbReference type="GO" id="GO:0032153">
    <property type="term" value="C:cell division site"/>
    <property type="evidence" value="ECO:0007669"/>
    <property type="project" value="TreeGrafter"/>
</dbReference>
<proteinExistence type="predicted"/>
<reference evidence="7" key="1">
    <citation type="submission" date="2020-10" db="EMBL/GenBank/DDBJ databases">
        <authorList>
            <person name="Gilroy R."/>
        </authorList>
    </citation>
    <scope>NUCLEOTIDE SEQUENCE</scope>
    <source>
        <strain evidence="7">4509</strain>
    </source>
</reference>
<dbReference type="InterPro" id="IPR001182">
    <property type="entry name" value="FtsW/RodA"/>
</dbReference>
<keyword evidence="3" id="KW-0133">Cell shape</keyword>
<protein>
    <submittedName>
        <fullName evidence="7">FtsW/RodA/SpoVE family cell cycle protein</fullName>
    </submittedName>
</protein>
<feature type="transmembrane region" description="Helical" evidence="6">
    <location>
        <begin position="327"/>
        <end position="355"/>
    </location>
</feature>
<keyword evidence="2 6" id="KW-0812">Transmembrane</keyword>
<dbReference type="GO" id="GO:0051301">
    <property type="term" value="P:cell division"/>
    <property type="evidence" value="ECO:0007669"/>
    <property type="project" value="InterPro"/>
</dbReference>
<dbReference type="GO" id="GO:0005886">
    <property type="term" value="C:plasma membrane"/>
    <property type="evidence" value="ECO:0007669"/>
    <property type="project" value="TreeGrafter"/>
</dbReference>
<dbReference type="PANTHER" id="PTHR30474">
    <property type="entry name" value="CELL CYCLE PROTEIN"/>
    <property type="match status" value="1"/>
</dbReference>
<dbReference type="EMBL" id="DVMX01000123">
    <property type="protein sequence ID" value="HIU42147.1"/>
    <property type="molecule type" value="Genomic_DNA"/>
</dbReference>
<feature type="transmembrane region" description="Helical" evidence="6">
    <location>
        <begin position="39"/>
        <end position="63"/>
    </location>
</feature>
<dbReference type="GO" id="GO:0015648">
    <property type="term" value="F:lipid-linked peptidoglycan transporter activity"/>
    <property type="evidence" value="ECO:0007669"/>
    <property type="project" value="TreeGrafter"/>
</dbReference>
<evidence type="ECO:0000313" key="8">
    <source>
        <dbReference type="Proteomes" id="UP000824082"/>
    </source>
</evidence>
<dbReference type="PANTHER" id="PTHR30474:SF1">
    <property type="entry name" value="PEPTIDOGLYCAN GLYCOSYLTRANSFERASE MRDB"/>
    <property type="match status" value="1"/>
</dbReference>
<feature type="transmembrane region" description="Helical" evidence="6">
    <location>
        <begin position="187"/>
        <end position="203"/>
    </location>
</feature>
<keyword evidence="5 6" id="KW-0472">Membrane</keyword>
<evidence type="ECO:0000256" key="6">
    <source>
        <dbReference type="SAM" id="Phobius"/>
    </source>
</evidence>
<feature type="transmembrane region" description="Helical" evidence="6">
    <location>
        <begin position="131"/>
        <end position="154"/>
    </location>
</feature>
<feature type="transmembrane region" description="Helical" evidence="6">
    <location>
        <begin position="361"/>
        <end position="382"/>
    </location>
</feature>
<evidence type="ECO:0000256" key="5">
    <source>
        <dbReference type="ARBA" id="ARBA00023136"/>
    </source>
</evidence>
<feature type="transmembrane region" description="Helical" evidence="6">
    <location>
        <begin position="69"/>
        <end position="89"/>
    </location>
</feature>
<sequence>MAQSTLKSTLKSSIKTKNQTRFERFMRTVKEGFLGTDKLLLLLCIGLSVLSCIIMYSICYQGFVNSWSIFYTQVFASILGIIVAVVISFIDYQTIARFWPFYMAVSIFLVLLTFFIGYQPEGSDDKAWLDLGFTLLQPSELLKLAFIFSFGFHLSMVKNRVNFLSTFLGLLAHALVPIGLIALQGDLGSMLVFVFIYVVMLVAAGLSWKLLAIAGGILAVAAPIAWLLLPDYLQERFMVAWNPGLDPQGAGMQQYRGQIALGSGQLFGRGLFADGLYNFPARHNDMVFAYIGQTLGFVGCIVVALAITIICVKMLFIAKKSNDDMGLYICCGIFAIWLFQTILNIGMVICVLPVIGVTLPLVSYGGTSVLVSYLSIGLVMSVHRQARRESMFESRSGTSLRK</sequence>
<dbReference type="Proteomes" id="UP000824082">
    <property type="component" value="Unassembled WGS sequence"/>
</dbReference>
<gene>
    <name evidence="7" type="ORF">IAD19_06290</name>
</gene>
<feature type="transmembrane region" description="Helical" evidence="6">
    <location>
        <begin position="161"/>
        <end position="181"/>
    </location>
</feature>